<dbReference type="InterPro" id="IPR035914">
    <property type="entry name" value="Sperma_CUB_dom_sf"/>
</dbReference>
<evidence type="ECO:0000313" key="6">
    <source>
        <dbReference type="EMBL" id="CAD7622718.1"/>
    </source>
</evidence>
<feature type="domain" description="Reelin" evidence="5">
    <location>
        <begin position="14"/>
        <end position="184"/>
    </location>
</feature>
<feature type="domain" description="CUB" evidence="4">
    <location>
        <begin position="287"/>
        <end position="422"/>
    </location>
</feature>
<evidence type="ECO:0000259" key="4">
    <source>
        <dbReference type="PROSITE" id="PS01180"/>
    </source>
</evidence>
<keyword evidence="7" id="KW-1185">Reference proteome</keyword>
<dbReference type="InterPro" id="IPR002861">
    <property type="entry name" value="Reeler_dom"/>
</dbReference>
<gene>
    <name evidence="6" type="ORF">OSB1V03_LOCUS3181</name>
</gene>
<dbReference type="Gene3D" id="2.60.120.290">
    <property type="entry name" value="Spermadhesin, CUB domain"/>
    <property type="match status" value="1"/>
</dbReference>
<dbReference type="OrthoDB" id="2105077at2759"/>
<dbReference type="EMBL" id="CAJPIZ010001250">
    <property type="protein sequence ID" value="CAG2103148.1"/>
    <property type="molecule type" value="Genomic_DNA"/>
</dbReference>
<dbReference type="Gene3D" id="2.60.40.4060">
    <property type="entry name" value="Reeler domain"/>
    <property type="match status" value="1"/>
</dbReference>
<dbReference type="PANTHER" id="PTHR33236">
    <property type="entry name" value="INTRAFLAGELLAR TRANSPORT PROTEIN 122 FAMILY PROTEIN-RELATED"/>
    <property type="match status" value="1"/>
</dbReference>
<reference evidence="6" key="1">
    <citation type="submission" date="2020-11" db="EMBL/GenBank/DDBJ databases">
        <authorList>
            <person name="Tran Van P."/>
        </authorList>
    </citation>
    <scope>NUCLEOTIDE SEQUENCE</scope>
</reference>
<dbReference type="InterPro" id="IPR042307">
    <property type="entry name" value="Reeler_sf"/>
</dbReference>
<dbReference type="EMBL" id="OC855825">
    <property type="protein sequence ID" value="CAD7622718.1"/>
    <property type="molecule type" value="Genomic_DNA"/>
</dbReference>
<accession>A0A7R9KGY2</accession>
<dbReference type="PANTHER" id="PTHR33236:SF5">
    <property type="entry name" value="CUB DOMAIN-CONTAINING PROTEIN"/>
    <property type="match status" value="1"/>
</dbReference>
<organism evidence="6">
    <name type="scientific">Medioppia subpectinata</name>
    <dbReference type="NCBI Taxonomy" id="1979941"/>
    <lineage>
        <taxon>Eukaryota</taxon>
        <taxon>Metazoa</taxon>
        <taxon>Ecdysozoa</taxon>
        <taxon>Arthropoda</taxon>
        <taxon>Chelicerata</taxon>
        <taxon>Arachnida</taxon>
        <taxon>Acari</taxon>
        <taxon>Acariformes</taxon>
        <taxon>Sarcoptiformes</taxon>
        <taxon>Oribatida</taxon>
        <taxon>Brachypylina</taxon>
        <taxon>Oppioidea</taxon>
        <taxon>Oppiidae</taxon>
        <taxon>Medioppia</taxon>
    </lineage>
</organism>
<evidence type="ECO:0000256" key="1">
    <source>
        <dbReference type="ARBA" id="ARBA00023157"/>
    </source>
</evidence>
<proteinExistence type="predicted"/>
<dbReference type="CDD" id="cd08544">
    <property type="entry name" value="Reeler"/>
    <property type="match status" value="1"/>
</dbReference>
<dbReference type="Pfam" id="PF02014">
    <property type="entry name" value="Reeler"/>
    <property type="match status" value="1"/>
</dbReference>
<protein>
    <recommendedName>
        <fullName evidence="8">Reelin domain-containing protein</fullName>
    </recommendedName>
</protein>
<feature type="chain" id="PRO_5036210905" description="Reelin domain-containing protein" evidence="3">
    <location>
        <begin position="24"/>
        <end position="583"/>
    </location>
</feature>
<evidence type="ECO:0000256" key="3">
    <source>
        <dbReference type="SAM" id="SignalP"/>
    </source>
</evidence>
<feature type="signal peptide" evidence="3">
    <location>
        <begin position="1"/>
        <end position="23"/>
    </location>
</feature>
<evidence type="ECO:0000313" key="7">
    <source>
        <dbReference type="Proteomes" id="UP000759131"/>
    </source>
</evidence>
<keyword evidence="3" id="KW-0732">Signal</keyword>
<dbReference type="SUPFAM" id="SSF49854">
    <property type="entry name" value="Spermadhesin, CUB domain"/>
    <property type="match status" value="1"/>
</dbReference>
<evidence type="ECO:0008006" key="8">
    <source>
        <dbReference type="Google" id="ProtNLM"/>
    </source>
</evidence>
<evidence type="ECO:0000256" key="2">
    <source>
        <dbReference type="PROSITE-ProRule" id="PRU00059"/>
    </source>
</evidence>
<name>A0A7R9KGY2_9ACAR</name>
<dbReference type="InterPro" id="IPR000859">
    <property type="entry name" value="CUB_dom"/>
</dbReference>
<comment type="caution">
    <text evidence="2">Lacks conserved residue(s) required for the propagation of feature annotation.</text>
</comment>
<dbReference type="PROSITE" id="PS51019">
    <property type="entry name" value="REELIN"/>
    <property type="match status" value="1"/>
</dbReference>
<evidence type="ECO:0000259" key="5">
    <source>
        <dbReference type="PROSITE" id="PS51019"/>
    </source>
</evidence>
<dbReference type="AlphaFoldDB" id="A0A7R9KGY2"/>
<dbReference type="Proteomes" id="UP000759131">
    <property type="component" value="Unassembled WGS sequence"/>
</dbReference>
<dbReference type="PROSITE" id="PS01180">
    <property type="entry name" value="CUB"/>
    <property type="match status" value="1"/>
</dbReference>
<sequence>MYFTTRISILCVISVLTIGVIECHPGGAPETVCKGLVPNHLVPSQTAASPYVLVGQQNSDSIELIIESSQNTPFRGFAVQAHLTNGSNGFNGAALGKFVPKDSNIHTINCFGQQDNTITHSDRSDKHRVSVVWVPPEDLPKGTHILFVGTIVKDKKTFWTNQTSQHIIISSHEAIKGGNNVDSDHSDHHKVHNKDHKTKSVVSGSLATVFLTNVFAGDNNRGYRALYPLSLFTSVTVDHNECEAISDKNETTFGTCYTREECVQHNGVQRGNCANGDGVCCVFENSCGKTVNANVSYFLSPDYPNAFNEPFSCTLKVQKLHSNVCQYRVDFIEFEIANPIDYRQELRELNFGSINSESNCKEDLFVVTQSNRNQPIPVLCGTNTGHHLYIPVDESDSNVIAFTVLTGIRQMDRKWRIKITQLPCDLPQEFLDIDYSICIRKPKNMCYYSNCLRGLHVWYRLARPLTEPILVGDPSLSMSAPFFDTSEALLPLRARAAFYPRRTSRRDGVCQSDHYWITYPGSNRICSYDLEPLISPVITTNSHQVIHFHSSTWTQFTTFTDLKTMPRGFAMEFAHSPCTHLIV</sequence>
<keyword evidence="1" id="KW-1015">Disulfide bond</keyword>